<organism evidence="1 2">
    <name type="scientific">Flavobacterium suzhouense</name>
    <dbReference type="NCBI Taxonomy" id="1529638"/>
    <lineage>
        <taxon>Bacteria</taxon>
        <taxon>Pseudomonadati</taxon>
        <taxon>Bacteroidota</taxon>
        <taxon>Flavobacteriia</taxon>
        <taxon>Flavobacteriales</taxon>
        <taxon>Flavobacteriaceae</taxon>
        <taxon>Flavobacterium</taxon>
    </lineage>
</organism>
<dbReference type="Proteomes" id="UP001597480">
    <property type="component" value="Unassembled WGS sequence"/>
</dbReference>
<sequence length="190" mass="21952">MKYSLLLLLISAWQVGIAQKKPPTEQEARDYFDKNKEITSSFTYYEDDGEIFKIYSLKKPGDIIINGQDLHKVIGSSQEVIYNCSMIFFDNRKQPEAEIESAQKTILANYESGFTFQELAERYSDPVHFTNEAEINTEDMPDCPLKSGLEQHKPKEMFLVKASEYISYLIILNDFPAKRNSVKVQHAVYE</sequence>
<proteinExistence type="predicted"/>
<gene>
    <name evidence="1" type="ORF">ACFSR3_09635</name>
</gene>
<evidence type="ECO:0000313" key="2">
    <source>
        <dbReference type="Proteomes" id="UP001597480"/>
    </source>
</evidence>
<protein>
    <submittedName>
        <fullName evidence="1">Uncharacterized protein</fullName>
    </submittedName>
</protein>
<accession>A0ABW5NTZ9</accession>
<comment type="caution">
    <text evidence="1">The sequence shown here is derived from an EMBL/GenBank/DDBJ whole genome shotgun (WGS) entry which is preliminary data.</text>
</comment>
<name>A0ABW5NTZ9_9FLAO</name>
<dbReference type="EMBL" id="JBHUMD010000024">
    <property type="protein sequence ID" value="MFD2602314.1"/>
    <property type="molecule type" value="Genomic_DNA"/>
</dbReference>
<evidence type="ECO:0000313" key="1">
    <source>
        <dbReference type="EMBL" id="MFD2602314.1"/>
    </source>
</evidence>
<reference evidence="2" key="1">
    <citation type="journal article" date="2019" name="Int. J. Syst. Evol. Microbiol.">
        <title>The Global Catalogue of Microorganisms (GCM) 10K type strain sequencing project: providing services to taxonomists for standard genome sequencing and annotation.</title>
        <authorList>
            <consortium name="The Broad Institute Genomics Platform"/>
            <consortium name="The Broad Institute Genome Sequencing Center for Infectious Disease"/>
            <person name="Wu L."/>
            <person name="Ma J."/>
        </authorList>
    </citation>
    <scope>NUCLEOTIDE SEQUENCE [LARGE SCALE GENOMIC DNA]</scope>
    <source>
        <strain evidence="2">KCTC 42107</strain>
    </source>
</reference>
<keyword evidence="2" id="KW-1185">Reference proteome</keyword>
<dbReference type="RefSeq" id="WP_379820784.1">
    <property type="nucleotide sequence ID" value="NZ_JBHUMD010000024.1"/>
</dbReference>